<organism evidence="8 9">
    <name type="scientific">Streptomyces oceani</name>
    <dbReference type="NCBI Taxonomy" id="1075402"/>
    <lineage>
        <taxon>Bacteria</taxon>
        <taxon>Bacillati</taxon>
        <taxon>Actinomycetota</taxon>
        <taxon>Actinomycetes</taxon>
        <taxon>Kitasatosporales</taxon>
        <taxon>Streptomycetaceae</taxon>
        <taxon>Streptomyces</taxon>
    </lineage>
</organism>
<feature type="binding site" evidence="4">
    <location>
        <begin position="360"/>
        <end position="362"/>
    </location>
    <ligand>
        <name>FAD</name>
        <dbReference type="ChEBI" id="CHEBI:57692"/>
    </ligand>
</feature>
<name>A0A1E7KNX8_9ACTN</name>
<dbReference type="PANTHER" id="PTHR11455:SF9">
    <property type="entry name" value="CRYPTOCHROME CIRCADIAN CLOCK 5 ISOFORM X1"/>
    <property type="match status" value="1"/>
</dbReference>
<dbReference type="InterPro" id="IPR018394">
    <property type="entry name" value="DNA_photolyase_1_CS_C"/>
</dbReference>
<dbReference type="GO" id="GO:0006139">
    <property type="term" value="P:nucleobase-containing compound metabolic process"/>
    <property type="evidence" value="ECO:0007669"/>
    <property type="project" value="UniProtKB-ARBA"/>
</dbReference>
<comment type="similarity">
    <text evidence="6">Belongs to the DNA photolyase family.</text>
</comment>
<dbReference type="PROSITE" id="PS51645">
    <property type="entry name" value="PHR_CRY_ALPHA_BETA"/>
    <property type="match status" value="1"/>
</dbReference>
<dbReference type="InterPro" id="IPR036155">
    <property type="entry name" value="Crypto/Photolyase_N_sf"/>
</dbReference>
<dbReference type="GO" id="GO:0003904">
    <property type="term" value="F:deoxyribodipyrimidine photo-lyase activity"/>
    <property type="evidence" value="ECO:0007669"/>
    <property type="project" value="TreeGrafter"/>
</dbReference>
<dbReference type="Gene3D" id="3.40.50.620">
    <property type="entry name" value="HUPs"/>
    <property type="match status" value="1"/>
</dbReference>
<proteinExistence type="inferred from homology"/>
<feature type="binding site" evidence="4">
    <location>
        <position position="218"/>
    </location>
    <ligand>
        <name>FAD</name>
        <dbReference type="ChEBI" id="CHEBI:57692"/>
    </ligand>
</feature>
<evidence type="ECO:0000259" key="7">
    <source>
        <dbReference type="PROSITE" id="PS51645"/>
    </source>
</evidence>
<feature type="site" description="Electron transfer via tryptophanyl radical" evidence="5">
    <location>
        <position position="294"/>
    </location>
</feature>
<dbReference type="STRING" id="1075402.AN216_02810"/>
<evidence type="ECO:0000256" key="2">
    <source>
        <dbReference type="ARBA" id="ARBA00022827"/>
    </source>
</evidence>
<dbReference type="OrthoDB" id="9772484at2"/>
<keyword evidence="9" id="KW-1185">Reference proteome</keyword>
<dbReference type="Pfam" id="PF00875">
    <property type="entry name" value="DNA_photolyase"/>
    <property type="match status" value="1"/>
</dbReference>
<dbReference type="SUPFAM" id="SSF52425">
    <property type="entry name" value="Cryptochrome/photolyase, N-terminal domain"/>
    <property type="match status" value="1"/>
</dbReference>
<dbReference type="GO" id="GO:0003677">
    <property type="term" value="F:DNA binding"/>
    <property type="evidence" value="ECO:0007669"/>
    <property type="project" value="TreeGrafter"/>
</dbReference>
<keyword evidence="2 4" id="KW-0274">FAD</keyword>
<accession>A0A1E7KNX8</accession>
<feature type="domain" description="Photolyase/cryptochrome alpha/beta" evidence="7">
    <location>
        <begin position="2"/>
        <end position="131"/>
    </location>
</feature>
<dbReference type="InterPro" id="IPR014729">
    <property type="entry name" value="Rossmann-like_a/b/a_fold"/>
</dbReference>
<gene>
    <name evidence="8" type="ORF">AN216_02810</name>
</gene>
<keyword evidence="3 6" id="KW-0157">Chromophore</keyword>
<evidence type="ECO:0000256" key="3">
    <source>
        <dbReference type="ARBA" id="ARBA00022991"/>
    </source>
</evidence>
<feature type="site" description="Electron transfer via tryptophanyl radical" evidence="5">
    <location>
        <position position="370"/>
    </location>
</feature>
<keyword evidence="1 4" id="KW-0285">Flavoprotein</keyword>
<reference evidence="8 9" key="1">
    <citation type="journal article" date="2016" name="Front. Microbiol.">
        <title>Comparative Genomics Analysis of Streptomyces Species Reveals Their Adaptation to the Marine Environment and Their Diversity at the Genomic Level.</title>
        <authorList>
            <person name="Tian X."/>
            <person name="Zhang Z."/>
            <person name="Yang T."/>
            <person name="Chen M."/>
            <person name="Li J."/>
            <person name="Chen F."/>
            <person name="Yang J."/>
            <person name="Li W."/>
            <person name="Zhang B."/>
            <person name="Zhang Z."/>
            <person name="Wu J."/>
            <person name="Zhang C."/>
            <person name="Long L."/>
            <person name="Xiao J."/>
        </authorList>
    </citation>
    <scope>NUCLEOTIDE SEQUENCE [LARGE SCALE GENOMIC DNA]</scope>
    <source>
        <strain evidence="8 9">SCSIO 02100</strain>
    </source>
</reference>
<sequence>MKHSIVLFTSDLRLHDNPVLRAACDEAERVVPLFVLDDDIRAAGFDVPNRRAFLADCLADLDSELRARGGRLVLRQGHVTEQVRSVAAEVDAPRVHIAAGVSWYADRREESLRAALAADGRELCVHDAVVTAVPPGAVTPQGRDHFAVFTPYFRRWAAETPRRTARAPRVVRVPDGVRSAKPPARSAIPGVSTGLALGGERNGRRRFHSWLREGIDDYAERHDDLGADATSRLSPHLHFGTLSATELVERARGRGGAGAEAFVRQLAWRDFHHQVLAARPEAARRDYRGHGDRWRHDEREATAWREGRTGYPLIDAAMRQLRHEGWMHNRARLLVASFLTKTLYLDWRLGARHFLDWLVDGDIANNQLNWQWAAGTGTDTRPNRVLNPLTQARRFDPDGAYVRRWVPELAQLSGRSAHSPWKLAARDRAQLDYPEPIVELASGLGRFRTARGLD</sequence>
<feature type="binding site" evidence="4">
    <location>
        <position position="262"/>
    </location>
    <ligand>
        <name>FAD</name>
        <dbReference type="ChEBI" id="CHEBI:57692"/>
    </ligand>
</feature>
<dbReference type="InterPro" id="IPR005101">
    <property type="entry name" value="Cryptochr/Photolyase_FAD-bd"/>
</dbReference>
<protein>
    <submittedName>
        <fullName evidence="8">Deoxyribodipyrimidine photolyase</fullName>
    </submittedName>
</protein>
<dbReference type="SUPFAM" id="SSF48173">
    <property type="entry name" value="Cryptochrome/photolyase FAD-binding domain"/>
    <property type="match status" value="1"/>
</dbReference>
<evidence type="ECO:0000256" key="5">
    <source>
        <dbReference type="PIRSR" id="PIRSR602081-2"/>
    </source>
</evidence>
<dbReference type="Gene3D" id="1.10.579.10">
    <property type="entry name" value="DNA Cyclobutane Dipyrimidine Photolyase, subunit A, domain 3"/>
    <property type="match status" value="1"/>
</dbReference>
<dbReference type="GO" id="GO:0071949">
    <property type="term" value="F:FAD binding"/>
    <property type="evidence" value="ECO:0007669"/>
    <property type="project" value="TreeGrafter"/>
</dbReference>
<feature type="binding site" evidence="4">
    <location>
        <begin position="230"/>
        <end position="234"/>
    </location>
    <ligand>
        <name>FAD</name>
        <dbReference type="ChEBI" id="CHEBI:57692"/>
    </ligand>
</feature>
<dbReference type="InterPro" id="IPR006050">
    <property type="entry name" value="DNA_photolyase_N"/>
</dbReference>
<dbReference type="Proteomes" id="UP000176101">
    <property type="component" value="Unassembled WGS sequence"/>
</dbReference>
<dbReference type="PATRIC" id="fig|1075402.3.peg.3954"/>
<dbReference type="GO" id="GO:0009416">
    <property type="term" value="P:response to light stimulus"/>
    <property type="evidence" value="ECO:0007669"/>
    <property type="project" value="TreeGrafter"/>
</dbReference>
<dbReference type="Gene3D" id="1.25.40.80">
    <property type="match status" value="1"/>
</dbReference>
<evidence type="ECO:0000313" key="8">
    <source>
        <dbReference type="EMBL" id="OEV05603.1"/>
    </source>
</evidence>
<evidence type="ECO:0000256" key="1">
    <source>
        <dbReference type="ARBA" id="ARBA00022630"/>
    </source>
</evidence>
<dbReference type="RefSeq" id="WP_070194960.1">
    <property type="nucleotide sequence ID" value="NZ_LJGU01000095.1"/>
</dbReference>
<evidence type="ECO:0000256" key="6">
    <source>
        <dbReference type="RuleBase" id="RU004182"/>
    </source>
</evidence>
<comment type="cofactor">
    <cofactor evidence="4">
        <name>FAD</name>
        <dbReference type="ChEBI" id="CHEBI:57692"/>
    </cofactor>
    <text evidence="4">Binds 1 FAD per subunit.</text>
</comment>
<evidence type="ECO:0000256" key="4">
    <source>
        <dbReference type="PIRSR" id="PIRSR602081-1"/>
    </source>
</evidence>
<dbReference type="PANTHER" id="PTHR11455">
    <property type="entry name" value="CRYPTOCHROME"/>
    <property type="match status" value="1"/>
</dbReference>
<dbReference type="PROSITE" id="PS00394">
    <property type="entry name" value="DNA_PHOTOLYASES_1_1"/>
    <property type="match status" value="1"/>
</dbReference>
<dbReference type="Pfam" id="PF03441">
    <property type="entry name" value="FAD_binding_7"/>
    <property type="match status" value="1"/>
</dbReference>
<evidence type="ECO:0000313" key="9">
    <source>
        <dbReference type="Proteomes" id="UP000176101"/>
    </source>
</evidence>
<dbReference type="PROSITE" id="PS00691">
    <property type="entry name" value="DNA_PHOTOLYASES_1_2"/>
    <property type="match status" value="1"/>
</dbReference>
<dbReference type="PRINTS" id="PR00147">
    <property type="entry name" value="DNAPHOTLYASE"/>
</dbReference>
<comment type="caution">
    <text evidence="8">The sequence shown here is derived from an EMBL/GenBank/DDBJ whole genome shotgun (WGS) entry which is preliminary data.</text>
</comment>
<dbReference type="EMBL" id="LJGU01000095">
    <property type="protein sequence ID" value="OEV05603.1"/>
    <property type="molecule type" value="Genomic_DNA"/>
</dbReference>
<dbReference type="InterPro" id="IPR002081">
    <property type="entry name" value="Cryptochrome/DNA_photolyase_1"/>
</dbReference>
<feature type="site" description="Electron transfer via tryptophanyl radical" evidence="5">
    <location>
        <position position="347"/>
    </location>
</feature>
<dbReference type="AlphaFoldDB" id="A0A1E7KNX8"/>
<keyword evidence="8" id="KW-0456">Lyase</keyword>
<dbReference type="InterPro" id="IPR036134">
    <property type="entry name" value="Crypto/Photolyase_FAD-like_sf"/>
</dbReference>
<dbReference type="GO" id="GO:0006950">
    <property type="term" value="P:response to stress"/>
    <property type="evidence" value="ECO:0007669"/>
    <property type="project" value="UniProtKB-ARBA"/>
</dbReference>